<keyword evidence="4" id="KW-0804">Transcription</keyword>
<evidence type="ECO:0000256" key="5">
    <source>
        <dbReference type="SAM" id="MobiDB-lite"/>
    </source>
</evidence>
<evidence type="ECO:0000313" key="9">
    <source>
        <dbReference type="Proteomes" id="UP001367030"/>
    </source>
</evidence>
<dbReference type="PANTHER" id="PTHR43133">
    <property type="entry name" value="RNA POLYMERASE ECF-TYPE SIGMA FACTO"/>
    <property type="match status" value="1"/>
</dbReference>
<accession>A0ABU8XB32</accession>
<dbReference type="InterPro" id="IPR036388">
    <property type="entry name" value="WH-like_DNA-bd_sf"/>
</dbReference>
<evidence type="ECO:0000256" key="4">
    <source>
        <dbReference type="ARBA" id="ARBA00023163"/>
    </source>
</evidence>
<gene>
    <name evidence="8" type="ORF">WKW79_16785</name>
</gene>
<dbReference type="Proteomes" id="UP001367030">
    <property type="component" value="Unassembled WGS sequence"/>
</dbReference>
<dbReference type="InterPro" id="IPR013324">
    <property type="entry name" value="RNA_pol_sigma_r3/r4-like"/>
</dbReference>
<dbReference type="Gene3D" id="1.10.10.10">
    <property type="entry name" value="Winged helix-like DNA-binding domain superfamily/Winged helix DNA-binding domain"/>
    <property type="match status" value="1"/>
</dbReference>
<dbReference type="Pfam" id="PF04542">
    <property type="entry name" value="Sigma70_r2"/>
    <property type="match status" value="1"/>
</dbReference>
<evidence type="ECO:0000313" key="8">
    <source>
        <dbReference type="EMBL" id="MEJ8856238.1"/>
    </source>
</evidence>
<evidence type="ECO:0000256" key="3">
    <source>
        <dbReference type="ARBA" id="ARBA00023082"/>
    </source>
</evidence>
<dbReference type="PANTHER" id="PTHR43133:SF25">
    <property type="entry name" value="RNA POLYMERASE SIGMA FACTOR RFAY-RELATED"/>
    <property type="match status" value="1"/>
</dbReference>
<dbReference type="InterPro" id="IPR013325">
    <property type="entry name" value="RNA_pol_sigma_r2"/>
</dbReference>
<feature type="domain" description="RNA polymerase sigma factor 70 region 4 type 2" evidence="7">
    <location>
        <begin position="117"/>
        <end position="167"/>
    </location>
</feature>
<dbReference type="InterPro" id="IPR014284">
    <property type="entry name" value="RNA_pol_sigma-70_dom"/>
</dbReference>
<dbReference type="InterPro" id="IPR007627">
    <property type="entry name" value="RNA_pol_sigma70_r2"/>
</dbReference>
<dbReference type="EMBL" id="JBBKZS010000006">
    <property type="protein sequence ID" value="MEJ8856238.1"/>
    <property type="molecule type" value="Genomic_DNA"/>
</dbReference>
<dbReference type="Pfam" id="PF08281">
    <property type="entry name" value="Sigma70_r4_2"/>
    <property type="match status" value="1"/>
</dbReference>
<dbReference type="InterPro" id="IPR013249">
    <property type="entry name" value="RNA_pol_sigma70_r4_t2"/>
</dbReference>
<evidence type="ECO:0000259" key="7">
    <source>
        <dbReference type="Pfam" id="PF08281"/>
    </source>
</evidence>
<keyword evidence="3" id="KW-0731">Sigma factor</keyword>
<comment type="caution">
    <text evidence="8">The sequence shown here is derived from an EMBL/GenBank/DDBJ whole genome shotgun (WGS) entry which is preliminary data.</text>
</comment>
<evidence type="ECO:0000256" key="1">
    <source>
        <dbReference type="ARBA" id="ARBA00010641"/>
    </source>
</evidence>
<dbReference type="RefSeq" id="WP_340336307.1">
    <property type="nucleotide sequence ID" value="NZ_JBBKZS010000006.1"/>
</dbReference>
<feature type="domain" description="RNA polymerase sigma-70 region 2" evidence="6">
    <location>
        <begin position="13"/>
        <end position="76"/>
    </location>
</feature>
<proteinExistence type="inferred from homology"/>
<dbReference type="Gene3D" id="1.10.1740.10">
    <property type="match status" value="1"/>
</dbReference>
<dbReference type="CDD" id="cd06171">
    <property type="entry name" value="Sigma70_r4"/>
    <property type="match status" value="1"/>
</dbReference>
<name>A0ABU8XB32_9BURK</name>
<keyword evidence="9" id="KW-1185">Reference proteome</keyword>
<dbReference type="NCBIfam" id="TIGR02937">
    <property type="entry name" value="sigma70-ECF"/>
    <property type="match status" value="1"/>
</dbReference>
<keyword evidence="2" id="KW-0805">Transcription regulation</keyword>
<sequence length="190" mass="21702">MTPTARTFETAVMPHLHASYNLARWLLRDDRSAEDAVQEAYLRAFRFFKDVRGDDVRPWLLGIVRNACHDWLRQNRHLDDQVEFDEVRDSETLGSSEDRSHADPLILLDHRDQAARVNQAIADLAPAFREVIVLRELEEMSYEDIARVAGVPVGTVMSRLSRARAMLRKSLQGERPAPTASANALRERKA</sequence>
<organism evidence="8 9">
    <name type="scientific">Variovorax robiniae</name>
    <dbReference type="NCBI Taxonomy" id="1836199"/>
    <lineage>
        <taxon>Bacteria</taxon>
        <taxon>Pseudomonadati</taxon>
        <taxon>Pseudomonadota</taxon>
        <taxon>Betaproteobacteria</taxon>
        <taxon>Burkholderiales</taxon>
        <taxon>Comamonadaceae</taxon>
        <taxon>Variovorax</taxon>
    </lineage>
</organism>
<dbReference type="SUPFAM" id="SSF88946">
    <property type="entry name" value="Sigma2 domain of RNA polymerase sigma factors"/>
    <property type="match status" value="1"/>
</dbReference>
<evidence type="ECO:0000256" key="2">
    <source>
        <dbReference type="ARBA" id="ARBA00023015"/>
    </source>
</evidence>
<feature type="region of interest" description="Disordered" evidence="5">
    <location>
        <begin position="169"/>
        <end position="190"/>
    </location>
</feature>
<evidence type="ECO:0000259" key="6">
    <source>
        <dbReference type="Pfam" id="PF04542"/>
    </source>
</evidence>
<comment type="similarity">
    <text evidence="1">Belongs to the sigma-70 factor family. ECF subfamily.</text>
</comment>
<protein>
    <submittedName>
        <fullName evidence="8">Sigma-70 family RNA polymerase sigma factor</fullName>
    </submittedName>
</protein>
<dbReference type="SUPFAM" id="SSF88659">
    <property type="entry name" value="Sigma3 and sigma4 domains of RNA polymerase sigma factors"/>
    <property type="match status" value="1"/>
</dbReference>
<dbReference type="InterPro" id="IPR039425">
    <property type="entry name" value="RNA_pol_sigma-70-like"/>
</dbReference>
<reference evidence="8 9" key="1">
    <citation type="submission" date="2024-03" db="EMBL/GenBank/DDBJ databases">
        <title>Novel species of the genus Variovorax.</title>
        <authorList>
            <person name="Liu Q."/>
            <person name="Xin Y.-H."/>
        </authorList>
    </citation>
    <scope>NUCLEOTIDE SEQUENCE [LARGE SCALE GENOMIC DNA]</scope>
    <source>
        <strain evidence="8 9">KACC 18901</strain>
    </source>
</reference>